<sequence length="86" mass="9018">MGLEGGEESPSALKDNATGAIGADVEKFWAALGEIPEGSITQLAMAPKNASAPEDFLRRPGDAFRAIMPRGSQGSQQSLDDVYPIL</sequence>
<proteinExistence type="predicted"/>
<evidence type="ECO:0000313" key="2">
    <source>
        <dbReference type="Proteomes" id="UP001583172"/>
    </source>
</evidence>
<organism evidence="1 2">
    <name type="scientific">Humicola insolens</name>
    <name type="common">Soft-rot fungus</name>
    <dbReference type="NCBI Taxonomy" id="85995"/>
    <lineage>
        <taxon>Eukaryota</taxon>
        <taxon>Fungi</taxon>
        <taxon>Dikarya</taxon>
        <taxon>Ascomycota</taxon>
        <taxon>Pezizomycotina</taxon>
        <taxon>Sordariomycetes</taxon>
        <taxon>Sordariomycetidae</taxon>
        <taxon>Sordariales</taxon>
        <taxon>Chaetomiaceae</taxon>
        <taxon>Mycothermus</taxon>
    </lineage>
</organism>
<comment type="caution">
    <text evidence="1">The sequence shown here is derived from an EMBL/GenBank/DDBJ whole genome shotgun (WGS) entry which is preliminary data.</text>
</comment>
<dbReference type="Proteomes" id="UP001583172">
    <property type="component" value="Unassembled WGS sequence"/>
</dbReference>
<name>A0ABR3V154_HUMIN</name>
<protein>
    <submittedName>
        <fullName evidence="1">Uncharacterized protein</fullName>
    </submittedName>
</protein>
<reference evidence="1 2" key="1">
    <citation type="journal article" date="2024" name="Commun. Biol.">
        <title>Comparative genomic analysis of thermophilic fungi reveals convergent evolutionary adaptations and gene losses.</title>
        <authorList>
            <person name="Steindorff A.S."/>
            <person name="Aguilar-Pontes M.V."/>
            <person name="Robinson A.J."/>
            <person name="Andreopoulos B."/>
            <person name="LaButti K."/>
            <person name="Kuo A."/>
            <person name="Mondo S."/>
            <person name="Riley R."/>
            <person name="Otillar R."/>
            <person name="Haridas S."/>
            <person name="Lipzen A."/>
            <person name="Grimwood J."/>
            <person name="Schmutz J."/>
            <person name="Clum A."/>
            <person name="Reid I.D."/>
            <person name="Moisan M.C."/>
            <person name="Butler G."/>
            <person name="Nguyen T.T.M."/>
            <person name="Dewar K."/>
            <person name="Conant G."/>
            <person name="Drula E."/>
            <person name="Henrissat B."/>
            <person name="Hansel C."/>
            <person name="Singer S."/>
            <person name="Hutchinson M.I."/>
            <person name="de Vries R.P."/>
            <person name="Natvig D.O."/>
            <person name="Powell A.J."/>
            <person name="Tsang A."/>
            <person name="Grigoriev I.V."/>
        </authorList>
    </citation>
    <scope>NUCLEOTIDE SEQUENCE [LARGE SCALE GENOMIC DNA]</scope>
    <source>
        <strain evidence="1 2">CBS 620.91</strain>
    </source>
</reference>
<evidence type="ECO:0000313" key="1">
    <source>
        <dbReference type="EMBL" id="KAL1835497.1"/>
    </source>
</evidence>
<accession>A0ABR3V154</accession>
<gene>
    <name evidence="1" type="ORF">VTJ49DRAFT_6592</name>
</gene>
<dbReference type="EMBL" id="JAZGSY010000634">
    <property type="protein sequence ID" value="KAL1835497.1"/>
    <property type="molecule type" value="Genomic_DNA"/>
</dbReference>
<keyword evidence="2" id="KW-1185">Reference proteome</keyword>